<gene>
    <name evidence="6" type="ORF">KP509_39G036700</name>
</gene>
<evidence type="ECO:0000313" key="6">
    <source>
        <dbReference type="EMBL" id="KAH7277158.1"/>
    </source>
</evidence>
<keyword evidence="2 4" id="KW-0813">Transport</keyword>
<evidence type="ECO:0000256" key="4">
    <source>
        <dbReference type="RuleBase" id="RU365026"/>
    </source>
</evidence>
<keyword evidence="7" id="KW-1185">Reference proteome</keyword>
<dbReference type="EMBL" id="CM035444">
    <property type="protein sequence ID" value="KAH7277158.1"/>
    <property type="molecule type" value="Genomic_DNA"/>
</dbReference>
<dbReference type="Pfam" id="PF20669">
    <property type="entry name" value="Exo70_N"/>
    <property type="match status" value="1"/>
</dbReference>
<dbReference type="InterPro" id="IPR016159">
    <property type="entry name" value="Cullin_repeat-like_dom_sf"/>
</dbReference>
<evidence type="ECO:0000256" key="2">
    <source>
        <dbReference type="ARBA" id="ARBA00022448"/>
    </source>
</evidence>
<dbReference type="InterPro" id="IPR004140">
    <property type="entry name" value="Exo70"/>
</dbReference>
<dbReference type="OMA" id="HENIDDT"/>
<dbReference type="GO" id="GO:0000145">
    <property type="term" value="C:exocyst"/>
    <property type="evidence" value="ECO:0007669"/>
    <property type="project" value="InterPro"/>
</dbReference>
<feature type="domain" description="Exocyst complex subunit Exo70 C-terminal" evidence="5">
    <location>
        <begin position="322"/>
        <end position="675"/>
    </location>
</feature>
<keyword evidence="3 4" id="KW-0268">Exocytosis</keyword>
<comment type="similarity">
    <text evidence="1 4">Belongs to the EXO70 family.</text>
</comment>
<evidence type="ECO:0000313" key="7">
    <source>
        <dbReference type="Proteomes" id="UP000825935"/>
    </source>
</evidence>
<dbReference type="Gene3D" id="1.20.1280.170">
    <property type="entry name" value="Exocyst complex component Exo70"/>
    <property type="match status" value="1"/>
</dbReference>
<dbReference type="Pfam" id="PF03081">
    <property type="entry name" value="Exo70_C"/>
    <property type="match status" value="1"/>
</dbReference>
<organism evidence="6 7">
    <name type="scientific">Ceratopteris richardii</name>
    <name type="common">Triangle waterfern</name>
    <dbReference type="NCBI Taxonomy" id="49495"/>
    <lineage>
        <taxon>Eukaryota</taxon>
        <taxon>Viridiplantae</taxon>
        <taxon>Streptophyta</taxon>
        <taxon>Embryophyta</taxon>
        <taxon>Tracheophyta</taxon>
        <taxon>Polypodiopsida</taxon>
        <taxon>Polypodiidae</taxon>
        <taxon>Polypodiales</taxon>
        <taxon>Pteridineae</taxon>
        <taxon>Pteridaceae</taxon>
        <taxon>Parkerioideae</taxon>
        <taxon>Ceratopteris</taxon>
    </lineage>
</organism>
<evidence type="ECO:0000256" key="3">
    <source>
        <dbReference type="ARBA" id="ARBA00022483"/>
    </source>
</evidence>
<dbReference type="GO" id="GO:0015031">
    <property type="term" value="P:protein transport"/>
    <property type="evidence" value="ECO:0007669"/>
    <property type="project" value="UniProtKB-KW"/>
</dbReference>
<dbReference type="Proteomes" id="UP000825935">
    <property type="component" value="Chromosome 39"/>
</dbReference>
<accession>A0A8T2Q0G3</accession>
<name>A0A8T2Q0G3_CERRI</name>
<dbReference type="InterPro" id="IPR046364">
    <property type="entry name" value="Exo70_C"/>
</dbReference>
<dbReference type="PANTHER" id="PTHR12542:SF41">
    <property type="entry name" value="EXOCYST COMPLEX COMPONENT 7"/>
    <property type="match status" value="1"/>
</dbReference>
<protein>
    <recommendedName>
        <fullName evidence="4">Exocyst subunit Exo70 family protein</fullName>
    </recommendedName>
</protein>
<proteinExistence type="inferred from homology"/>
<dbReference type="PANTHER" id="PTHR12542">
    <property type="entry name" value="EXOCYST COMPLEX PROTEIN EXO70"/>
    <property type="match status" value="1"/>
</dbReference>
<sequence length="683" mass="78426">MPRSPWALPMHQAGGVGDGYVLMETIEELSQSLKEGLELNQHITHSMVSILSSFDQRLSPSFAPSPQDNIEECVSRFEGSSLPIAPKDRDDKFLMQTQNIANAQENIEKTLQITRLIVSHYDFCHQAENKLAKDPAKDFKNYISYIDKLQETMLFFKNNPWLKDSEGTLCSAENALKGAMEKLAIFFRHILTENSTILAPSQLLKMLSNISSESQKSQSHEMTQNVILRSHTISGNSSEEVCDAKMNNFTLPMLILPASCFYLHEVAKRMTSCGYDKECLDIYRDVRSAILEHMLEKLGIQRLHKGCINDTSADSADLMVSDWLKLMQASVQVLFAGEHTLCDKIFEGVDPYRSICLISVIERSMNTLLDFAETFLSRAHTPGNLFHFLNMYSIMHDLLPEVQSMLKGTQCAKLFHRYSNIFHMLNQTSLKIFWTLDQEVCKVEAAKTFSQDCHIHPVTNHAFAYVKALSSSQYVLEKLITIESPEYDHSQSALSTKMSQILTSLISKLEARSRFYKDHALAHVFLINNVHFLILSIQRCNIQHLLGEWLQKHQSMIQQHIRGYLHASWDKALNFLDVHEVMSENSQSMQTPLTWSVLKERLKMFNSTFDKVFQKQAHWGVHDAQMRKTLQKAVMESILPTYSFFFNKSSQALERHQHPKKYIKYSPVEVEKLIEQLFEDKTC</sequence>
<keyword evidence="4" id="KW-0653">Protein transport</keyword>
<evidence type="ECO:0000256" key="1">
    <source>
        <dbReference type="ARBA" id="ARBA00006756"/>
    </source>
</evidence>
<dbReference type="GO" id="GO:0005546">
    <property type="term" value="F:phosphatidylinositol-4,5-bisphosphate binding"/>
    <property type="evidence" value="ECO:0007669"/>
    <property type="project" value="InterPro"/>
</dbReference>
<comment type="function">
    <text evidence="4">Component of the exocyst complex.</text>
</comment>
<dbReference type="AlphaFoldDB" id="A0A8T2Q0G3"/>
<comment type="caution">
    <text evidence="6">The sequence shown here is derived from an EMBL/GenBank/DDBJ whole genome shotgun (WGS) entry which is preliminary data.</text>
</comment>
<reference evidence="6" key="1">
    <citation type="submission" date="2021-08" db="EMBL/GenBank/DDBJ databases">
        <title>WGS assembly of Ceratopteris richardii.</title>
        <authorList>
            <person name="Marchant D.B."/>
            <person name="Chen G."/>
            <person name="Jenkins J."/>
            <person name="Shu S."/>
            <person name="Leebens-Mack J."/>
            <person name="Grimwood J."/>
            <person name="Schmutz J."/>
            <person name="Soltis P."/>
            <person name="Soltis D."/>
            <person name="Chen Z.-H."/>
        </authorList>
    </citation>
    <scope>NUCLEOTIDE SEQUENCE</scope>
    <source>
        <strain evidence="6">Whitten #5841</strain>
        <tissue evidence="6">Leaf</tissue>
    </source>
</reference>
<evidence type="ECO:0000259" key="5">
    <source>
        <dbReference type="Pfam" id="PF03081"/>
    </source>
</evidence>
<dbReference type="SUPFAM" id="SSF74788">
    <property type="entry name" value="Cullin repeat-like"/>
    <property type="match status" value="1"/>
</dbReference>
<dbReference type="GO" id="GO:0006887">
    <property type="term" value="P:exocytosis"/>
    <property type="evidence" value="ECO:0007669"/>
    <property type="project" value="UniProtKB-KW"/>
</dbReference>
<dbReference type="OrthoDB" id="1922221at2759"/>